<protein>
    <submittedName>
        <fullName evidence="1">Uncharacterized protein</fullName>
    </submittedName>
</protein>
<gene>
    <name evidence="1" type="ORF">CBOVIS_LOCUS12999</name>
</gene>
<organism evidence="1 2">
    <name type="scientific">Caenorhabditis bovis</name>
    <dbReference type="NCBI Taxonomy" id="2654633"/>
    <lineage>
        <taxon>Eukaryota</taxon>
        <taxon>Metazoa</taxon>
        <taxon>Ecdysozoa</taxon>
        <taxon>Nematoda</taxon>
        <taxon>Chromadorea</taxon>
        <taxon>Rhabditida</taxon>
        <taxon>Rhabditina</taxon>
        <taxon>Rhabditomorpha</taxon>
        <taxon>Rhabditoidea</taxon>
        <taxon>Rhabditidae</taxon>
        <taxon>Peloderinae</taxon>
        <taxon>Caenorhabditis</taxon>
    </lineage>
</organism>
<evidence type="ECO:0000313" key="2">
    <source>
        <dbReference type="Proteomes" id="UP000494206"/>
    </source>
</evidence>
<proteinExistence type="predicted"/>
<accession>A0A8S1FCT5</accession>
<comment type="caution">
    <text evidence="1">The sequence shown here is derived from an EMBL/GenBank/DDBJ whole genome shotgun (WGS) entry which is preliminary data.</text>
</comment>
<evidence type="ECO:0000313" key="1">
    <source>
        <dbReference type="EMBL" id="CAB3411621.1"/>
    </source>
</evidence>
<dbReference type="EMBL" id="CADEPM010000015">
    <property type="protein sequence ID" value="CAB3411621.1"/>
    <property type="molecule type" value="Genomic_DNA"/>
</dbReference>
<dbReference type="Proteomes" id="UP000494206">
    <property type="component" value="Unassembled WGS sequence"/>
</dbReference>
<keyword evidence="2" id="KW-1185">Reference proteome</keyword>
<reference evidence="1 2" key="1">
    <citation type="submission" date="2020-04" db="EMBL/GenBank/DDBJ databases">
        <authorList>
            <person name="Laetsch R D."/>
            <person name="Stevens L."/>
            <person name="Kumar S."/>
            <person name="Blaxter L. M."/>
        </authorList>
    </citation>
    <scope>NUCLEOTIDE SEQUENCE [LARGE SCALE GENOMIC DNA]</scope>
</reference>
<dbReference type="AlphaFoldDB" id="A0A8S1FCT5"/>
<sequence>MNELPAECQEFWRARKHQIKESVYAFFVILGAMGTAERNDDDIEYVVPLFQEYLVRGRNECLNGNHDHFLHDNYFHQAHLRMEEVLIRIENDHRLRQ</sequence>
<name>A0A8S1FCT5_9PELO</name>